<dbReference type="AlphaFoldDB" id="A0A8W8IIV6"/>
<evidence type="ECO:0000256" key="1">
    <source>
        <dbReference type="SAM" id="SignalP"/>
    </source>
</evidence>
<accession>A0A8W8IIV6</accession>
<keyword evidence="3" id="KW-1185">Reference proteome</keyword>
<evidence type="ECO:0000313" key="3">
    <source>
        <dbReference type="Proteomes" id="UP000005408"/>
    </source>
</evidence>
<reference evidence="2" key="1">
    <citation type="submission" date="2022-08" db="UniProtKB">
        <authorList>
            <consortium name="EnsemblMetazoa"/>
        </authorList>
    </citation>
    <scope>IDENTIFICATION</scope>
    <source>
        <strain evidence="2">05x7-T-G4-1.051#20</strain>
    </source>
</reference>
<proteinExistence type="predicted"/>
<keyword evidence="1" id="KW-0732">Signal</keyword>
<dbReference type="Proteomes" id="UP000005408">
    <property type="component" value="Unassembled WGS sequence"/>
</dbReference>
<protein>
    <submittedName>
        <fullName evidence="2">Uncharacterized protein</fullName>
    </submittedName>
</protein>
<feature type="chain" id="PRO_5036488909" evidence="1">
    <location>
        <begin position="22"/>
        <end position="280"/>
    </location>
</feature>
<evidence type="ECO:0000313" key="2">
    <source>
        <dbReference type="EnsemblMetazoa" id="G14499.1:cds"/>
    </source>
</evidence>
<feature type="signal peptide" evidence="1">
    <location>
        <begin position="1"/>
        <end position="21"/>
    </location>
</feature>
<sequence>MDFSWSTCFICLLAIFPDSMGQKYLTVFKSLPGTIYFGTRSELIGKSVTANKVQNSFSPLLRPLQQDQFSFDMELCDLVAITRGSFVVADKDEPQSGVMFQCFKQPVDSLVIREIITIMATNLSKNVHSFLQFKLVKPRLPFAMDFSWLTCFICVLAILPDSMGHKYFTLNNALPGTIYIGTRSEVISKTVTANKVQNSFSPLLRPLVQDQFSFDMELCDLVTITKGSFVVADREEPQSGVMFQCLSRPDDSFDIKEILTIMATNMIYEQLFKNKVSMSS</sequence>
<organism evidence="2 3">
    <name type="scientific">Magallana gigas</name>
    <name type="common">Pacific oyster</name>
    <name type="synonym">Crassostrea gigas</name>
    <dbReference type="NCBI Taxonomy" id="29159"/>
    <lineage>
        <taxon>Eukaryota</taxon>
        <taxon>Metazoa</taxon>
        <taxon>Spiralia</taxon>
        <taxon>Lophotrochozoa</taxon>
        <taxon>Mollusca</taxon>
        <taxon>Bivalvia</taxon>
        <taxon>Autobranchia</taxon>
        <taxon>Pteriomorphia</taxon>
        <taxon>Ostreida</taxon>
        <taxon>Ostreoidea</taxon>
        <taxon>Ostreidae</taxon>
        <taxon>Magallana</taxon>
    </lineage>
</organism>
<name>A0A8W8IIV6_MAGGI</name>
<dbReference type="EnsemblMetazoa" id="G14499.1">
    <property type="protein sequence ID" value="G14499.1:cds"/>
    <property type="gene ID" value="G14499"/>
</dbReference>